<dbReference type="CDD" id="cd00082">
    <property type="entry name" value="HisKA"/>
    <property type="match status" value="1"/>
</dbReference>
<dbReference type="Gene3D" id="1.10.287.130">
    <property type="match status" value="1"/>
</dbReference>
<name>A0A7W6F954_9HYPH</name>
<dbReference type="PANTHER" id="PTHR45436">
    <property type="entry name" value="SENSOR HISTIDINE KINASE YKOH"/>
    <property type="match status" value="1"/>
</dbReference>
<dbReference type="Pfam" id="PF00672">
    <property type="entry name" value="HAMP"/>
    <property type="match status" value="1"/>
</dbReference>
<evidence type="ECO:0000256" key="2">
    <source>
        <dbReference type="ARBA" id="ARBA00004370"/>
    </source>
</evidence>
<reference evidence="14" key="1">
    <citation type="journal article" date="2014" name="Int. J. Syst. Evol. Microbiol.">
        <title>Complete genome of a new Firmicutes species belonging to the dominant human colonic microbiota ('Ruminococcus bicirculans') reveals two chromosomes and a selective capacity to utilize plant glucans.</title>
        <authorList>
            <consortium name="NISC Comparative Sequencing Program"/>
            <person name="Wegmann U."/>
            <person name="Louis P."/>
            <person name="Goesmann A."/>
            <person name="Henrissat B."/>
            <person name="Duncan S.H."/>
            <person name="Flint H.J."/>
        </authorList>
    </citation>
    <scope>NUCLEOTIDE SEQUENCE</scope>
    <source>
        <strain evidence="14">NBRC 107710</strain>
    </source>
</reference>
<dbReference type="SMART" id="SM00387">
    <property type="entry name" value="HATPase_c"/>
    <property type="match status" value="1"/>
</dbReference>
<organism evidence="15 16">
    <name type="scientific">Methylobacterium brachythecii</name>
    <dbReference type="NCBI Taxonomy" id="1176177"/>
    <lineage>
        <taxon>Bacteria</taxon>
        <taxon>Pseudomonadati</taxon>
        <taxon>Pseudomonadota</taxon>
        <taxon>Alphaproteobacteria</taxon>
        <taxon>Hyphomicrobiales</taxon>
        <taxon>Methylobacteriaceae</taxon>
        <taxon>Methylobacterium</taxon>
    </lineage>
</organism>
<evidence type="ECO:0000313" key="17">
    <source>
        <dbReference type="Proteomes" id="UP001156881"/>
    </source>
</evidence>
<evidence type="ECO:0000256" key="3">
    <source>
        <dbReference type="ARBA" id="ARBA00012438"/>
    </source>
</evidence>
<dbReference type="EMBL" id="JACIDN010000009">
    <property type="protein sequence ID" value="MBB3904806.1"/>
    <property type="molecule type" value="Genomic_DNA"/>
</dbReference>
<evidence type="ECO:0000259" key="13">
    <source>
        <dbReference type="PROSITE" id="PS50885"/>
    </source>
</evidence>
<evidence type="ECO:0000313" key="14">
    <source>
        <dbReference type="EMBL" id="GLS45359.1"/>
    </source>
</evidence>
<keyword evidence="5" id="KW-0808">Transferase</keyword>
<protein>
    <recommendedName>
        <fullName evidence="3">histidine kinase</fullName>
        <ecNumber evidence="3">2.7.13.3</ecNumber>
    </recommendedName>
</protein>
<dbReference type="Proteomes" id="UP001156881">
    <property type="component" value="Unassembled WGS sequence"/>
</dbReference>
<evidence type="ECO:0000256" key="7">
    <source>
        <dbReference type="ARBA" id="ARBA00022777"/>
    </source>
</evidence>
<dbReference type="Gene3D" id="6.10.340.10">
    <property type="match status" value="1"/>
</dbReference>
<comment type="caution">
    <text evidence="15">The sequence shown here is derived from an EMBL/GenBank/DDBJ whole genome shotgun (WGS) entry which is preliminary data.</text>
</comment>
<dbReference type="InterPro" id="IPR036097">
    <property type="entry name" value="HisK_dim/P_sf"/>
</dbReference>
<dbReference type="SMART" id="SM00388">
    <property type="entry name" value="HisKA"/>
    <property type="match status" value="1"/>
</dbReference>
<dbReference type="InterPro" id="IPR036890">
    <property type="entry name" value="HATPase_C_sf"/>
</dbReference>
<dbReference type="InterPro" id="IPR003594">
    <property type="entry name" value="HATPase_dom"/>
</dbReference>
<keyword evidence="6 11" id="KW-0812">Transmembrane</keyword>
<evidence type="ECO:0000256" key="10">
    <source>
        <dbReference type="ARBA" id="ARBA00023136"/>
    </source>
</evidence>
<evidence type="ECO:0000256" key="11">
    <source>
        <dbReference type="SAM" id="Phobius"/>
    </source>
</evidence>
<dbReference type="SUPFAM" id="SSF55874">
    <property type="entry name" value="ATPase domain of HSP90 chaperone/DNA topoisomerase II/histidine kinase"/>
    <property type="match status" value="1"/>
</dbReference>
<keyword evidence="7 15" id="KW-0418">Kinase</keyword>
<keyword evidence="4" id="KW-0597">Phosphoprotein</keyword>
<dbReference type="Gene3D" id="3.30.565.10">
    <property type="entry name" value="Histidine kinase-like ATPase, C-terminal domain"/>
    <property type="match status" value="1"/>
</dbReference>
<dbReference type="GO" id="GO:0005886">
    <property type="term" value="C:plasma membrane"/>
    <property type="evidence" value="ECO:0007669"/>
    <property type="project" value="TreeGrafter"/>
</dbReference>
<dbReference type="CDD" id="cd06225">
    <property type="entry name" value="HAMP"/>
    <property type="match status" value="1"/>
</dbReference>
<evidence type="ECO:0000256" key="8">
    <source>
        <dbReference type="ARBA" id="ARBA00022989"/>
    </source>
</evidence>
<evidence type="ECO:0000256" key="9">
    <source>
        <dbReference type="ARBA" id="ARBA00023012"/>
    </source>
</evidence>
<evidence type="ECO:0000256" key="1">
    <source>
        <dbReference type="ARBA" id="ARBA00000085"/>
    </source>
</evidence>
<dbReference type="PANTHER" id="PTHR45436:SF8">
    <property type="entry name" value="HISTIDINE KINASE"/>
    <property type="match status" value="1"/>
</dbReference>
<dbReference type="EMBL" id="BSPG01000021">
    <property type="protein sequence ID" value="GLS45359.1"/>
    <property type="molecule type" value="Genomic_DNA"/>
</dbReference>
<reference evidence="15 16" key="3">
    <citation type="submission" date="2020-08" db="EMBL/GenBank/DDBJ databases">
        <title>Genomic Encyclopedia of Type Strains, Phase IV (KMG-IV): sequencing the most valuable type-strain genomes for metagenomic binning, comparative biology and taxonomic classification.</title>
        <authorList>
            <person name="Goeker M."/>
        </authorList>
    </citation>
    <scope>NUCLEOTIDE SEQUENCE [LARGE SCALE GENOMIC DNA]</scope>
    <source>
        <strain evidence="15 16">DSM 24105</strain>
    </source>
</reference>
<dbReference type="Proteomes" id="UP000517759">
    <property type="component" value="Unassembled WGS sequence"/>
</dbReference>
<keyword evidence="8 11" id="KW-1133">Transmembrane helix</keyword>
<dbReference type="InterPro" id="IPR005467">
    <property type="entry name" value="His_kinase_dom"/>
</dbReference>
<comment type="catalytic activity">
    <reaction evidence="1">
        <text>ATP + protein L-histidine = ADP + protein N-phospho-L-histidine.</text>
        <dbReference type="EC" id="2.7.13.3"/>
    </reaction>
</comment>
<dbReference type="GO" id="GO:0000155">
    <property type="term" value="F:phosphorelay sensor kinase activity"/>
    <property type="evidence" value="ECO:0007669"/>
    <property type="project" value="InterPro"/>
</dbReference>
<dbReference type="Pfam" id="PF02518">
    <property type="entry name" value="HATPase_c"/>
    <property type="match status" value="1"/>
</dbReference>
<dbReference type="EC" id="2.7.13.3" evidence="3"/>
<dbReference type="InterPro" id="IPR050428">
    <property type="entry name" value="TCS_sensor_his_kinase"/>
</dbReference>
<dbReference type="PROSITE" id="PS50109">
    <property type="entry name" value="HIS_KIN"/>
    <property type="match status" value="1"/>
</dbReference>
<reference evidence="14" key="4">
    <citation type="submission" date="2023-01" db="EMBL/GenBank/DDBJ databases">
        <title>Draft genome sequence of Methylobacterium brachythecii strain NBRC 107710.</title>
        <authorList>
            <person name="Sun Q."/>
            <person name="Mori K."/>
        </authorList>
    </citation>
    <scope>NUCLEOTIDE SEQUENCE</scope>
    <source>
        <strain evidence="14">NBRC 107710</strain>
    </source>
</reference>
<feature type="domain" description="Histidine kinase" evidence="12">
    <location>
        <begin position="242"/>
        <end position="457"/>
    </location>
</feature>
<evidence type="ECO:0000256" key="5">
    <source>
        <dbReference type="ARBA" id="ARBA00022679"/>
    </source>
</evidence>
<dbReference type="Pfam" id="PF00512">
    <property type="entry name" value="HisKA"/>
    <property type="match status" value="1"/>
</dbReference>
<feature type="transmembrane region" description="Helical" evidence="11">
    <location>
        <begin position="12"/>
        <end position="34"/>
    </location>
</feature>
<evidence type="ECO:0000256" key="4">
    <source>
        <dbReference type="ARBA" id="ARBA00022553"/>
    </source>
</evidence>
<dbReference type="RefSeq" id="WP_183509036.1">
    <property type="nucleotide sequence ID" value="NZ_BSPG01000021.1"/>
</dbReference>
<dbReference type="SUPFAM" id="SSF47384">
    <property type="entry name" value="Homodimeric domain of signal transducing histidine kinase"/>
    <property type="match status" value="1"/>
</dbReference>
<keyword evidence="10 11" id="KW-0472">Membrane</keyword>
<evidence type="ECO:0000256" key="6">
    <source>
        <dbReference type="ARBA" id="ARBA00022692"/>
    </source>
</evidence>
<feature type="transmembrane region" description="Helical" evidence="11">
    <location>
        <begin position="159"/>
        <end position="179"/>
    </location>
</feature>
<dbReference type="InterPro" id="IPR004358">
    <property type="entry name" value="Sig_transdc_His_kin-like_C"/>
</dbReference>
<evidence type="ECO:0000259" key="12">
    <source>
        <dbReference type="PROSITE" id="PS50109"/>
    </source>
</evidence>
<evidence type="ECO:0000313" key="16">
    <source>
        <dbReference type="Proteomes" id="UP000517759"/>
    </source>
</evidence>
<evidence type="ECO:0000313" key="15">
    <source>
        <dbReference type="EMBL" id="MBB3904806.1"/>
    </source>
</evidence>
<reference evidence="17" key="2">
    <citation type="journal article" date="2019" name="Int. J. Syst. Evol. Microbiol.">
        <title>The Global Catalogue of Microorganisms (GCM) 10K type strain sequencing project: providing services to taxonomists for standard genome sequencing and annotation.</title>
        <authorList>
            <consortium name="The Broad Institute Genomics Platform"/>
            <consortium name="The Broad Institute Genome Sequencing Center for Infectious Disease"/>
            <person name="Wu L."/>
            <person name="Ma J."/>
        </authorList>
    </citation>
    <scope>NUCLEOTIDE SEQUENCE [LARGE SCALE GENOMIC DNA]</scope>
    <source>
        <strain evidence="17">NBRC 107710</strain>
    </source>
</reference>
<dbReference type="AlphaFoldDB" id="A0A7W6F954"/>
<proteinExistence type="predicted"/>
<dbReference type="SMART" id="SM00304">
    <property type="entry name" value="HAMP"/>
    <property type="match status" value="1"/>
</dbReference>
<sequence length="457" mass="49484">MPRLPKIVRNAAFRFALAHTIVFVISVAAVGLSAEALVTRALRLQAQQRVEEEIAELKGEFQQYGRDAFLELIRAQLAKGENRLQFLVVSADGKKLAGESILLRVVEKSSRFAAGEAREVALSRSDAMLVARQPLAEGMTLLVADDMRSIEDVEDVVSSAFYVVLAISALLGLLAGVILSTGLLRRVDRVTHAAEAIIAGDLTRRIEITEAGDEFDHLSSTLNTMLDRINGLMESLHQVSNDIAHDLRTPLARLRQNLEEARTRAETTVQYEAAVDKAIAEADGLLATFSALLRIAQIDAGTRRSAFTRVDLSECLQTVAEAYLPSIEDNGRSLSCSIEPDLLVEGDDQLLTQLFSNLLENAIGHTPSGTAIRLELCQHAAGAGIAAVIADDGPGIPADEAKKVFRRFYRLEKSRSTPGNGLGLSAVAAIVDLHKAKIVLADNRPGLRVKIIFPNKS</sequence>
<dbReference type="InterPro" id="IPR003660">
    <property type="entry name" value="HAMP_dom"/>
</dbReference>
<keyword evidence="9" id="KW-0902">Two-component regulatory system</keyword>
<dbReference type="PROSITE" id="PS50885">
    <property type="entry name" value="HAMP"/>
    <property type="match status" value="1"/>
</dbReference>
<gene>
    <name evidence="14" type="ORF">GCM10007884_33490</name>
    <name evidence="15" type="ORF">GGR33_004332</name>
</gene>
<keyword evidence="17" id="KW-1185">Reference proteome</keyword>
<accession>A0A7W6F954</accession>
<comment type="subcellular location">
    <subcellularLocation>
        <location evidence="2">Membrane</location>
    </subcellularLocation>
</comment>
<dbReference type="SUPFAM" id="SSF158472">
    <property type="entry name" value="HAMP domain-like"/>
    <property type="match status" value="1"/>
</dbReference>
<dbReference type="InterPro" id="IPR003661">
    <property type="entry name" value="HisK_dim/P_dom"/>
</dbReference>
<dbReference type="PRINTS" id="PR00344">
    <property type="entry name" value="BCTRLSENSOR"/>
</dbReference>
<feature type="domain" description="HAMP" evidence="13">
    <location>
        <begin position="181"/>
        <end position="234"/>
    </location>
</feature>